<reference evidence="2 3" key="1">
    <citation type="submission" date="2018-03" db="EMBL/GenBank/DDBJ databases">
        <title>Aquarubrobacter algicola gen. nov., sp. nov., a novel actinobacterium isolated from shallow eutrophic lake during the end of cyanobacterial harmful algal blooms.</title>
        <authorList>
            <person name="Chun S.J."/>
        </authorList>
    </citation>
    <scope>NUCLEOTIDE SEQUENCE [LARGE SCALE GENOMIC DNA]</scope>
    <source>
        <strain evidence="2 3">Seoho-28</strain>
    </source>
</reference>
<gene>
    <name evidence="2" type="ORF">C7Y72_07085</name>
</gene>
<feature type="compositionally biased region" description="Low complexity" evidence="1">
    <location>
        <begin position="44"/>
        <end position="61"/>
    </location>
</feature>
<dbReference type="RefSeq" id="WP_107568055.1">
    <property type="nucleotide sequence ID" value="NZ_PYYB01000001.1"/>
</dbReference>
<dbReference type="Proteomes" id="UP000240739">
    <property type="component" value="Unassembled WGS sequence"/>
</dbReference>
<accession>A0A2T4UJM4</accession>
<name>A0A2T4UJM4_9ACTN</name>
<evidence type="ECO:0000256" key="1">
    <source>
        <dbReference type="SAM" id="MobiDB-lite"/>
    </source>
</evidence>
<sequence>MPRTPLERLLGILKALAAIAAGLAIGLGIGAAAGALGGDDDGDGSTTTQAATTATGTATAADRPDADATVDPREIPLADGVRVRLVRATFEAATTKRGRERRRARVAVVVRLRNGGTTALDAFPAGPLARLRLVAGDDRVQPDPRAVEPAGPLAARVPAGRSVQGELRFETAGATTLALRDRETVAVRIGNRAVSLPLD</sequence>
<evidence type="ECO:0000313" key="2">
    <source>
        <dbReference type="EMBL" id="PTL59430.1"/>
    </source>
</evidence>
<dbReference type="AlphaFoldDB" id="A0A2T4UJM4"/>
<feature type="region of interest" description="Disordered" evidence="1">
    <location>
        <begin position="40"/>
        <end position="71"/>
    </location>
</feature>
<keyword evidence="3" id="KW-1185">Reference proteome</keyword>
<proteinExistence type="predicted"/>
<feature type="compositionally biased region" description="Basic and acidic residues" evidence="1">
    <location>
        <begin position="62"/>
        <end position="71"/>
    </location>
</feature>
<organism evidence="2 3">
    <name type="scientific">Paraconexibacter algicola</name>
    <dbReference type="NCBI Taxonomy" id="2133960"/>
    <lineage>
        <taxon>Bacteria</taxon>
        <taxon>Bacillati</taxon>
        <taxon>Actinomycetota</taxon>
        <taxon>Thermoleophilia</taxon>
        <taxon>Solirubrobacterales</taxon>
        <taxon>Paraconexibacteraceae</taxon>
        <taxon>Paraconexibacter</taxon>
    </lineage>
</organism>
<protein>
    <submittedName>
        <fullName evidence="2">Uncharacterized protein</fullName>
    </submittedName>
</protein>
<comment type="caution">
    <text evidence="2">The sequence shown here is derived from an EMBL/GenBank/DDBJ whole genome shotgun (WGS) entry which is preliminary data.</text>
</comment>
<evidence type="ECO:0000313" key="3">
    <source>
        <dbReference type="Proteomes" id="UP000240739"/>
    </source>
</evidence>
<dbReference type="EMBL" id="PYYB01000001">
    <property type="protein sequence ID" value="PTL59430.1"/>
    <property type="molecule type" value="Genomic_DNA"/>
</dbReference>